<evidence type="ECO:0000313" key="5">
    <source>
        <dbReference type="Proteomes" id="UP001251870"/>
    </source>
</evidence>
<dbReference type="Gene3D" id="3.90.850.10">
    <property type="entry name" value="Fumarylacetoacetase-like, C-terminal domain"/>
    <property type="match status" value="1"/>
</dbReference>
<dbReference type="InterPro" id="IPR051121">
    <property type="entry name" value="FAH"/>
</dbReference>
<dbReference type="GO" id="GO:0016787">
    <property type="term" value="F:hydrolase activity"/>
    <property type="evidence" value="ECO:0007669"/>
    <property type="project" value="UniProtKB-KW"/>
</dbReference>
<proteinExistence type="inferred from homology"/>
<feature type="domain" description="Fumarylacetoacetase-like C-terminal" evidence="3">
    <location>
        <begin position="74"/>
        <end position="277"/>
    </location>
</feature>
<dbReference type="EMBL" id="JAVKGR010000003">
    <property type="protein sequence ID" value="MDR8018854.1"/>
    <property type="molecule type" value="Genomic_DNA"/>
</dbReference>
<evidence type="ECO:0000256" key="1">
    <source>
        <dbReference type="ARBA" id="ARBA00010211"/>
    </source>
</evidence>
<dbReference type="SUPFAM" id="SSF56529">
    <property type="entry name" value="FAH"/>
    <property type="match status" value="1"/>
</dbReference>
<dbReference type="InterPro" id="IPR036663">
    <property type="entry name" value="Fumarylacetoacetase_C_sf"/>
</dbReference>
<evidence type="ECO:0000313" key="4">
    <source>
        <dbReference type="EMBL" id="MDR8018854.1"/>
    </source>
</evidence>
<dbReference type="PANTHER" id="PTHR42796">
    <property type="entry name" value="FUMARYLACETOACETATE HYDROLASE DOMAIN-CONTAINING PROTEIN 2A-RELATED"/>
    <property type="match status" value="1"/>
</dbReference>
<protein>
    <submittedName>
        <fullName evidence="4">Fumarylacetoacetate hydrolase family protein</fullName>
    </submittedName>
</protein>
<evidence type="ECO:0000256" key="2">
    <source>
        <dbReference type="ARBA" id="ARBA00022723"/>
    </source>
</evidence>
<accession>A0ABU2DQV2</accession>
<dbReference type="RefSeq" id="WP_310547841.1">
    <property type="nucleotide sequence ID" value="NZ_JAVKGR010000003.1"/>
</dbReference>
<dbReference type="PANTHER" id="PTHR42796:SF4">
    <property type="entry name" value="FUMARYLACETOACETATE HYDROLASE DOMAIN-CONTAINING PROTEIN 2A"/>
    <property type="match status" value="1"/>
</dbReference>
<keyword evidence="4" id="KW-0378">Hydrolase</keyword>
<keyword evidence="5" id="KW-1185">Reference proteome</keyword>
<organism evidence="4 5">
    <name type="scientific">Nesterenkonia aerolata</name>
    <dbReference type="NCBI Taxonomy" id="3074079"/>
    <lineage>
        <taxon>Bacteria</taxon>
        <taxon>Bacillati</taxon>
        <taxon>Actinomycetota</taxon>
        <taxon>Actinomycetes</taxon>
        <taxon>Micrococcales</taxon>
        <taxon>Micrococcaceae</taxon>
        <taxon>Nesterenkonia</taxon>
    </lineage>
</organism>
<name>A0ABU2DQV2_9MICC</name>
<comment type="caution">
    <text evidence="4">The sequence shown here is derived from an EMBL/GenBank/DDBJ whole genome shotgun (WGS) entry which is preliminary data.</text>
</comment>
<gene>
    <name evidence="4" type="ORF">RIL96_04660</name>
</gene>
<keyword evidence="2" id="KW-0479">Metal-binding</keyword>
<dbReference type="Proteomes" id="UP001251870">
    <property type="component" value="Unassembled WGS sequence"/>
</dbReference>
<dbReference type="InterPro" id="IPR011234">
    <property type="entry name" value="Fumarylacetoacetase-like_C"/>
</dbReference>
<dbReference type="Pfam" id="PF01557">
    <property type="entry name" value="FAA_hydrolase"/>
    <property type="match status" value="1"/>
</dbReference>
<sequence>MRLFRRGARGQETPLAEIDGTLYDASPVGDFGPAFWAGDGPSRLRTLVAEGALAEVDPQTLSRYGSPVTAPSAVICIGQNYAAHAAESGAEPPQRPIIFLKTPNTVVGPDDEVTIARGSQKTDWEVELGIVIGAPAEYCTSRDEAAACIGGYVLANDLSERTFQLEDSGGQWSKGKCSPGYMPLGPWIATADEFDPSDVRLRSWVNGEPRQDSRTSDMIFDCAEIVRDLSQYMRLEPGDVISTGTPQGVALSGRFPYIGDGDVVEVEIEGLGRQRQQYRQWEETR</sequence>
<evidence type="ECO:0000259" key="3">
    <source>
        <dbReference type="Pfam" id="PF01557"/>
    </source>
</evidence>
<reference evidence="4 5" key="1">
    <citation type="submission" date="2023-09" db="EMBL/GenBank/DDBJ databases">
        <title>Description of three actinobacteria isolated from air of manufacturing shop in a pharmaceutical factory.</title>
        <authorList>
            <person name="Zhang D.-F."/>
        </authorList>
    </citation>
    <scope>NUCLEOTIDE SEQUENCE [LARGE SCALE GENOMIC DNA]</scope>
    <source>
        <strain evidence="4 5">LY-0111</strain>
    </source>
</reference>
<comment type="similarity">
    <text evidence="1">Belongs to the FAH family.</text>
</comment>